<gene>
    <name evidence="1" type="ORF">RRG08_048565</name>
</gene>
<evidence type="ECO:0000313" key="1">
    <source>
        <dbReference type="EMBL" id="KAK3799842.1"/>
    </source>
</evidence>
<sequence length="150" mass="16175">MPASRVQQHCARLPEISTNGSADLAATARYLGAPSTVGLTSILPREAQTLPNYRSAILLAFHSLAGAKSSCCVELELQQIVDWRYIQLLLLTGAGATSSCWLELELHQALRWSRCYIQLLVGAGATSSSSLEPVLHPVVELELELHPVVG</sequence>
<comment type="caution">
    <text evidence="1">The sequence shown here is derived from an EMBL/GenBank/DDBJ whole genome shotgun (WGS) entry which is preliminary data.</text>
</comment>
<name>A0AAE1B6Z7_9GAST</name>
<keyword evidence="2" id="KW-1185">Reference proteome</keyword>
<proteinExistence type="predicted"/>
<accession>A0AAE1B6Z7</accession>
<evidence type="ECO:0000313" key="2">
    <source>
        <dbReference type="Proteomes" id="UP001283361"/>
    </source>
</evidence>
<reference evidence="1" key="1">
    <citation type="journal article" date="2023" name="G3 (Bethesda)">
        <title>A reference genome for the long-term kleptoplast-retaining sea slug Elysia crispata morphotype clarki.</title>
        <authorList>
            <person name="Eastman K.E."/>
            <person name="Pendleton A.L."/>
            <person name="Shaikh M.A."/>
            <person name="Suttiyut T."/>
            <person name="Ogas R."/>
            <person name="Tomko P."/>
            <person name="Gavelis G."/>
            <person name="Widhalm J.R."/>
            <person name="Wisecaver J.H."/>
        </authorList>
    </citation>
    <scope>NUCLEOTIDE SEQUENCE</scope>
    <source>
        <strain evidence="1">ECLA1</strain>
    </source>
</reference>
<protein>
    <submittedName>
        <fullName evidence="1">Uncharacterized protein</fullName>
    </submittedName>
</protein>
<dbReference type="AlphaFoldDB" id="A0AAE1B6Z7"/>
<dbReference type="EMBL" id="JAWDGP010000534">
    <property type="protein sequence ID" value="KAK3799842.1"/>
    <property type="molecule type" value="Genomic_DNA"/>
</dbReference>
<organism evidence="1 2">
    <name type="scientific">Elysia crispata</name>
    <name type="common">lettuce slug</name>
    <dbReference type="NCBI Taxonomy" id="231223"/>
    <lineage>
        <taxon>Eukaryota</taxon>
        <taxon>Metazoa</taxon>
        <taxon>Spiralia</taxon>
        <taxon>Lophotrochozoa</taxon>
        <taxon>Mollusca</taxon>
        <taxon>Gastropoda</taxon>
        <taxon>Heterobranchia</taxon>
        <taxon>Euthyneura</taxon>
        <taxon>Panpulmonata</taxon>
        <taxon>Sacoglossa</taxon>
        <taxon>Placobranchoidea</taxon>
        <taxon>Plakobranchidae</taxon>
        <taxon>Elysia</taxon>
    </lineage>
</organism>
<dbReference type="Proteomes" id="UP001283361">
    <property type="component" value="Unassembled WGS sequence"/>
</dbReference>